<evidence type="ECO:0008006" key="5">
    <source>
        <dbReference type="Google" id="ProtNLM"/>
    </source>
</evidence>
<feature type="chain" id="PRO_5036205897" description="Endonuclease/exonuclease/phosphatase domain-containing protein" evidence="1">
    <location>
        <begin position="19"/>
        <end position="222"/>
    </location>
</feature>
<dbReference type="VEuPathDB" id="TriTrypDB:ECC02_011911"/>
<keyword evidence="1" id="KW-0732">Signal</keyword>
<dbReference type="EMBL" id="JABDHM010000324">
    <property type="protein sequence ID" value="KAF5215412.1"/>
    <property type="molecule type" value="Genomic_DNA"/>
</dbReference>
<sequence length="222" mass="23992">MKSYIVAVLGLWLHIGTAQQGVAASTTETKTTLPLEKVPRHARCGEVKRSACRLSDKTARPFRCGHSVDITRGGDVHKNSGPEVDGYITIWQRNIAGLSSVKNIAFAVRWELPQPDIVLLQATNNRSAIEAELSGCNGFLQARTGRGGGVAVMVRHSLPCERLLLPGTDLLETIAVRVFSPGCPSICVVNYHNPPMETVQESAFINIFRRLGPAAIIAGDPN</sequence>
<dbReference type="SUPFAM" id="SSF56219">
    <property type="entry name" value="DNase I-like"/>
    <property type="match status" value="1"/>
</dbReference>
<evidence type="ECO:0000256" key="1">
    <source>
        <dbReference type="SAM" id="SignalP"/>
    </source>
</evidence>
<feature type="signal peptide" evidence="1">
    <location>
        <begin position="1"/>
        <end position="18"/>
    </location>
</feature>
<accession>A0A7J6XLP1</accession>
<evidence type="ECO:0000313" key="4">
    <source>
        <dbReference type="Proteomes" id="UP000583944"/>
    </source>
</evidence>
<comment type="caution">
    <text evidence="3">The sequence shown here is derived from an EMBL/GenBank/DDBJ whole genome shotgun (WGS) entry which is preliminary data.</text>
</comment>
<reference evidence="3" key="2">
    <citation type="submission" date="2020-04" db="EMBL/GenBank/DDBJ databases">
        <authorList>
            <person name="Diaz Viraque F."/>
        </authorList>
    </citation>
    <scope>NUCLEOTIDE SEQUENCE</scope>
    <source>
        <strain evidence="3">Berenice</strain>
    </source>
</reference>
<dbReference type="EMBL" id="JABDHM010000324">
    <property type="protein sequence ID" value="KAF5215405.1"/>
    <property type="molecule type" value="Genomic_DNA"/>
</dbReference>
<evidence type="ECO:0000313" key="3">
    <source>
        <dbReference type="EMBL" id="KAF5215412.1"/>
    </source>
</evidence>
<reference evidence="3 4" key="1">
    <citation type="journal article" date="2019" name="Genome Biol. Evol.">
        <title>Nanopore Sequencing Significantly Improves Genome Assembly of the Protozoan Parasite Trypanosoma cruzi.</title>
        <authorList>
            <person name="Diaz-Viraque F."/>
            <person name="Pita S."/>
            <person name="Greif G."/>
            <person name="de Souza R.C.M."/>
            <person name="Iraola G."/>
            <person name="Robello C."/>
        </authorList>
    </citation>
    <scope>NUCLEOTIDE SEQUENCE [LARGE SCALE GENOMIC DNA]</scope>
    <source>
        <strain evidence="3 4">Berenice</strain>
    </source>
</reference>
<dbReference type="AlphaFoldDB" id="A0A7J6XLP1"/>
<dbReference type="Proteomes" id="UP000583944">
    <property type="component" value="Unassembled WGS sequence"/>
</dbReference>
<protein>
    <recommendedName>
        <fullName evidence="5">Endonuclease/exonuclease/phosphatase domain-containing protein</fullName>
    </recommendedName>
</protein>
<evidence type="ECO:0000313" key="2">
    <source>
        <dbReference type="EMBL" id="KAF5215405.1"/>
    </source>
</evidence>
<gene>
    <name evidence="2" type="ORF">ECC02_011904</name>
    <name evidence="3" type="ORF">ECC02_011911</name>
</gene>
<dbReference type="InterPro" id="IPR036691">
    <property type="entry name" value="Endo/exonu/phosph_ase_sf"/>
</dbReference>
<dbReference type="VEuPathDB" id="TriTrypDB:BCY84_02658"/>
<name>A0A7J6XLP1_TRYCR</name>
<organism evidence="3 4">
    <name type="scientific">Trypanosoma cruzi</name>
    <dbReference type="NCBI Taxonomy" id="5693"/>
    <lineage>
        <taxon>Eukaryota</taxon>
        <taxon>Discoba</taxon>
        <taxon>Euglenozoa</taxon>
        <taxon>Kinetoplastea</taxon>
        <taxon>Metakinetoplastina</taxon>
        <taxon>Trypanosomatida</taxon>
        <taxon>Trypanosomatidae</taxon>
        <taxon>Trypanosoma</taxon>
        <taxon>Schizotrypanum</taxon>
    </lineage>
</organism>
<proteinExistence type="predicted"/>
<dbReference type="VEuPathDB" id="TriTrypDB:ECC02_011904"/>